<accession>A0AAV2RJM2</accession>
<gene>
    <name evidence="1" type="ORF">MNOR_LOCUS25156</name>
</gene>
<name>A0AAV2RJM2_MEGNR</name>
<dbReference type="AlphaFoldDB" id="A0AAV2RJM2"/>
<dbReference type="EMBL" id="CAXKWB010023683">
    <property type="protein sequence ID" value="CAL4125497.1"/>
    <property type="molecule type" value="Genomic_DNA"/>
</dbReference>
<proteinExistence type="predicted"/>
<keyword evidence="2" id="KW-1185">Reference proteome</keyword>
<sequence>VNNMAEAQTIAMSNSSQFSSYRHGELRDVVSVVLWSEDETKGDPYVVMCSSGGVVGLPRREVTHQDEGLTWAHRNQQADEHRPPWPWPGDVSWSYMSLKVSQSILGCNDNDLNIPILLHMSRIYVPSQSSHYTHAILGVNVPNQVMSESTVKKGHEKKRLSQVLNSGCHKVERRIVFDSLKLLQSSLACAGEERLALACITEVGPHQVWRNVASHHMTSYDLLIRSP</sequence>
<evidence type="ECO:0000313" key="2">
    <source>
        <dbReference type="Proteomes" id="UP001497623"/>
    </source>
</evidence>
<feature type="non-terminal residue" evidence="1">
    <location>
        <position position="1"/>
    </location>
</feature>
<comment type="caution">
    <text evidence="1">The sequence shown here is derived from an EMBL/GenBank/DDBJ whole genome shotgun (WGS) entry which is preliminary data.</text>
</comment>
<evidence type="ECO:0000313" key="1">
    <source>
        <dbReference type="EMBL" id="CAL4125497.1"/>
    </source>
</evidence>
<reference evidence="1 2" key="1">
    <citation type="submission" date="2024-05" db="EMBL/GenBank/DDBJ databases">
        <authorList>
            <person name="Wallberg A."/>
        </authorList>
    </citation>
    <scope>NUCLEOTIDE SEQUENCE [LARGE SCALE GENOMIC DNA]</scope>
</reference>
<feature type="non-terminal residue" evidence="1">
    <location>
        <position position="227"/>
    </location>
</feature>
<organism evidence="1 2">
    <name type="scientific">Meganyctiphanes norvegica</name>
    <name type="common">Northern krill</name>
    <name type="synonym">Thysanopoda norvegica</name>
    <dbReference type="NCBI Taxonomy" id="48144"/>
    <lineage>
        <taxon>Eukaryota</taxon>
        <taxon>Metazoa</taxon>
        <taxon>Ecdysozoa</taxon>
        <taxon>Arthropoda</taxon>
        <taxon>Crustacea</taxon>
        <taxon>Multicrustacea</taxon>
        <taxon>Malacostraca</taxon>
        <taxon>Eumalacostraca</taxon>
        <taxon>Eucarida</taxon>
        <taxon>Euphausiacea</taxon>
        <taxon>Euphausiidae</taxon>
        <taxon>Meganyctiphanes</taxon>
    </lineage>
</organism>
<dbReference type="Proteomes" id="UP001497623">
    <property type="component" value="Unassembled WGS sequence"/>
</dbReference>
<protein>
    <submittedName>
        <fullName evidence="1">Uncharacterized protein</fullName>
    </submittedName>
</protein>